<feature type="compositionally biased region" description="Low complexity" evidence="2">
    <location>
        <begin position="13"/>
        <end position="35"/>
    </location>
</feature>
<feature type="domain" description="Bacterial Ig-like" evidence="4">
    <location>
        <begin position="1522"/>
        <end position="1623"/>
    </location>
</feature>
<evidence type="ECO:0008006" key="7">
    <source>
        <dbReference type="Google" id="ProtNLM"/>
    </source>
</evidence>
<dbReference type="PANTHER" id="PTHR34677">
    <property type="match status" value="1"/>
</dbReference>
<evidence type="ECO:0000259" key="3">
    <source>
        <dbReference type="Pfam" id="PF14252"/>
    </source>
</evidence>
<dbReference type="InterPro" id="IPR059226">
    <property type="entry name" value="Choice_anch_Q_dom"/>
</dbReference>
<gene>
    <name evidence="5" type="ORF">KF707C_31210</name>
</gene>
<reference evidence="6" key="1">
    <citation type="submission" date="2015-05" db="EMBL/GenBank/DDBJ databases">
        <title>Draft genome sequencing of a biphenyl-degrading bacterium, Pseudomonas balearica KF707 (=NBRC110670).</title>
        <authorList>
            <person name="Kimura N."/>
            <person name="Hirose J."/>
            <person name="Watanabe T."/>
            <person name="Suenaga H."/>
            <person name="Fujihara H."/>
            <person name="Noguchi M."/>
            <person name="Hashimoto M."/>
            <person name="Shimodaira J."/>
            <person name="Tsuchikane K."/>
            <person name="Hosoyama A."/>
            <person name="Yamazoe A."/>
            <person name="Fujita N."/>
            <person name="Furukawa K."/>
        </authorList>
    </citation>
    <scope>NUCLEOTIDE SEQUENCE [LARGE SCALE GENOMIC DNA]</scope>
    <source>
        <strain evidence="6">DSM 10086 / NBRC 110670 / KF707</strain>
    </source>
</reference>
<reference evidence="5 6" key="2">
    <citation type="journal article" date="2017" name="Int. J. Syst. Evol. Microbiol.">
        <title>Pseudomonas furukawaii sp. nov., a polychlorinated biphenyl-degrading bacterium isolated from biphenyl-contaminated soil in Japan.</title>
        <authorList>
            <person name="Kimura N."/>
            <person name="Watanabe T."/>
            <person name="Suenaga H."/>
            <person name="Fujihara H."/>
            <person name="Futagami T."/>
            <person name="Goto M."/>
            <person name="Hanada S."/>
            <person name="Hirose J."/>
        </authorList>
    </citation>
    <scope>NUCLEOTIDE SEQUENCE [LARGE SCALE GENOMIC DNA]</scope>
    <source>
        <strain evidence="6">DSM 10086 / NBRC 110670 / KF707</strain>
    </source>
</reference>
<feature type="domain" description="Bacterial Ig-like" evidence="4">
    <location>
        <begin position="1725"/>
        <end position="1827"/>
    </location>
</feature>
<dbReference type="InterPro" id="IPR011050">
    <property type="entry name" value="Pectin_lyase_fold/virulence"/>
</dbReference>
<feature type="region of interest" description="Disordered" evidence="2">
    <location>
        <begin position="13"/>
        <end position="45"/>
    </location>
</feature>
<evidence type="ECO:0000259" key="4">
    <source>
        <dbReference type="Pfam" id="PF19078"/>
    </source>
</evidence>
<dbReference type="InterPro" id="IPR013425">
    <property type="entry name" value="Autotrns_rpt"/>
</dbReference>
<dbReference type="Proteomes" id="UP000218554">
    <property type="component" value="Chromosome"/>
</dbReference>
<keyword evidence="1" id="KW-0732">Signal</keyword>
<dbReference type="InterPro" id="IPR006626">
    <property type="entry name" value="PbH1"/>
</dbReference>
<feature type="domain" description="Bacterial Ig-like" evidence="4">
    <location>
        <begin position="3499"/>
        <end position="3588"/>
    </location>
</feature>
<dbReference type="Gene3D" id="2.60.40.1220">
    <property type="match status" value="4"/>
</dbReference>
<dbReference type="InterPro" id="IPR014755">
    <property type="entry name" value="Cu-Rt/internalin_Ig-like"/>
</dbReference>
<dbReference type="Pfam" id="PF14252">
    <property type="entry name" value="DUF4347"/>
    <property type="match status" value="1"/>
</dbReference>
<dbReference type="Pfam" id="PF12951">
    <property type="entry name" value="PATR"/>
    <property type="match status" value="5"/>
</dbReference>
<dbReference type="SUPFAM" id="SSF51126">
    <property type="entry name" value="Pectin lyase-like"/>
    <property type="match status" value="5"/>
</dbReference>
<dbReference type="NCBIfam" id="TIGR02601">
    <property type="entry name" value="autotrns_rpt"/>
    <property type="match status" value="3"/>
</dbReference>
<dbReference type="NCBIfam" id="NF041518">
    <property type="entry name" value="choice_anch_Q"/>
    <property type="match status" value="1"/>
</dbReference>
<keyword evidence="6" id="KW-1185">Reference proteome</keyword>
<feature type="domain" description="Bacterial Ig-like" evidence="4">
    <location>
        <begin position="3277"/>
        <end position="3378"/>
    </location>
</feature>
<evidence type="ECO:0000256" key="2">
    <source>
        <dbReference type="SAM" id="MobiDB-lite"/>
    </source>
</evidence>
<dbReference type="InterPro" id="IPR044048">
    <property type="entry name" value="Big_12"/>
</dbReference>
<evidence type="ECO:0000256" key="1">
    <source>
        <dbReference type="ARBA" id="ARBA00022729"/>
    </source>
</evidence>
<feature type="region of interest" description="Disordered" evidence="2">
    <location>
        <begin position="3601"/>
        <end position="3640"/>
    </location>
</feature>
<evidence type="ECO:0000313" key="5">
    <source>
        <dbReference type="EMBL" id="BAU74809.1"/>
    </source>
</evidence>
<dbReference type="SMART" id="SM00710">
    <property type="entry name" value="PbH1"/>
    <property type="match status" value="7"/>
</dbReference>
<dbReference type="EMBL" id="AP014862">
    <property type="protein sequence ID" value="BAU74809.1"/>
    <property type="molecule type" value="Genomic_DNA"/>
</dbReference>
<dbReference type="KEGG" id="pfuw:KF707C_31210"/>
<proteinExistence type="predicted"/>
<name>A0AAD1BZK5_METFU</name>
<dbReference type="PANTHER" id="PTHR34677:SF3">
    <property type="entry name" value="BACTERIAL IG-LIKE DOMAIN-CONTAINING PROTEIN"/>
    <property type="match status" value="1"/>
</dbReference>
<dbReference type="Pfam" id="PF19078">
    <property type="entry name" value="Big_12"/>
    <property type="match status" value="6"/>
</dbReference>
<feature type="domain" description="DUF4347" evidence="3">
    <location>
        <begin position="54"/>
        <end position="214"/>
    </location>
</feature>
<protein>
    <recommendedName>
        <fullName evidence="7">DUF4347 domain-containing protein</fullName>
    </recommendedName>
</protein>
<organism evidence="5 6">
    <name type="scientific">Metapseudomonas furukawaii</name>
    <name type="common">Pseudomonas furukawaii</name>
    <dbReference type="NCBI Taxonomy" id="1149133"/>
    <lineage>
        <taxon>Bacteria</taxon>
        <taxon>Pseudomonadati</taxon>
        <taxon>Pseudomonadota</taxon>
        <taxon>Gammaproteobacteria</taxon>
        <taxon>Pseudomonadales</taxon>
        <taxon>Pseudomonadaceae</taxon>
        <taxon>Metapseudomonas</taxon>
    </lineage>
</organism>
<feature type="compositionally biased region" description="Pro residues" evidence="2">
    <location>
        <begin position="3630"/>
        <end position="3640"/>
    </location>
</feature>
<dbReference type="InterPro" id="IPR025592">
    <property type="entry name" value="DUF4347"/>
</dbReference>
<feature type="domain" description="Bacterial Ig-like" evidence="4">
    <location>
        <begin position="3175"/>
        <end position="3276"/>
    </location>
</feature>
<feature type="domain" description="Bacterial Ig-like" evidence="4">
    <location>
        <begin position="1624"/>
        <end position="1724"/>
    </location>
</feature>
<accession>A0AAD1BZK5</accession>
<sequence length="3779" mass="367663">MMFDGAVAATVADTAASQPTDAPAAQDGPAADSGSQEGLAAAPTSGTLDQRQELVFVDGSVKDYQQLVAALKPGTEVVVLDGSKDGLQQIADYLDGRSGIDAIHVISHGSEGQVLLGTGVLDMGSLQEHADALSSIGEALSAEGDILLYGCDVAKGSGQALIQQIASLTAADVAASSDATGSLDKGGDWSLEAQVGSLETTALWRDAAPDYDALLATVSLNQSWLNNGTDDWSFSDNQAAGDLEATADSIFLNVNSSAFSSPSVEFTISSISGTAFNLDSISVRPFNDFNDFQFEIYPTNNYAAKVTSVLISNQPNQTIDINTGLLNITSFTIRFVDTGTFQGSPANMDFLSFTTSPANVAPTIANLGSQVAWAGVGGTVALDAGGDADLGDDELEALNDWTGASLVIQRDSAAVGSDVFGFDTSGALFTVSGNELKTGATTFATFTNTGGVLTISFTGTSATTTLVNDVAQRITYRNDTPAGDANIRYTLNDGDGGSATANVTVASDTIYVTNTTDTATIDASNGVSFSEAIAIAQADGTGSQTLIIDGSLANQTVSASSATSLGESLTLNLDSASGVTLSGGTLTLGGGVTLSVTNGSGDSATLATTLAGTGALTKAGAGNLTLSGSGNSYSGATSISAGTLTVSGGDAISGSSSVSVSAGATLALSGNESIGNLSGAGSINLGSSTLTTTQTADTTFSGGISGTGGLTVNQTGASTFALTLSGTNTYSGPTITSNFGWLKLDGDASLSGSGALRVNGNSVVTLLSDQTVGSLASNSTTARIQLGAFTLSAGGDNTSTTASGVISGTGSLVKQGSGTLTLGGTNTYTGTTTVSGGTLSIAGDGNLGSGTLSLGTGSTLDISGAGTIDNAIALNGDASITNANAVTLSGLVSGSAELLKGGAGNLTLSNTGNSAQGWGLNLTSGSVTIGAATHLGAGTLTLAGGSFNVDTASTVTLNQQVVVSGPVSVNYLTGSSILTFAGAMSGSGALALNAGGNSIYLNNASGLSGDLAIATASGGIVAAMTNGTFGSGQITLANNSRLGVAGEGRTFANDIVLLGNATLIAGASTGSGIQTLSGTISESGATGNLTLSAISTASLALSGSNSYSGTTTFSSGRVQVSSDANLGSGNLILGGGTLVATSATTLDNNLTVSSGSTVETAAALTLSGVISGSGALTKTGTSSLTLTGTETHTGTTTVSAGTLVVNGSTAGATLVSSGGTLAGTGTLGGNVSVQSGGTLAPGIAGVNNGVGTLTINGGLTLAAGSTLAVEINGTTAGTGHDQVVVNGAVSLGSATLDASHGYAPGQGDSYRIIDNDVADAVTGSFSGLAEGGTVAASGNGTVLTASYLGGTGNDVTLTAPINAAPVVSNLDGDSVTFTQGSGAILLDFGTNATVTDGDSADFAGGNVTVSILANGVSGEDVLGIANQGTGAGQIGLSGSDVTYQGTVIGTWTGGSAGADLVISLNANATAAAVQALVRNLNYSNSNATNGIDQADRTLRVTLNDGDGGTSSSADITVSVVETVAPTTVSIQVDDTALAAGETTTVTITFSEAVTGLAIGDFTLANGTLSNLATGDGGITWTATLTPAAGVEAAGNLITLDNSGYTDLAGNAGSGTTDSNSYAVDTLRPTASIVVADSALAAGETSTVTITFSEAVTGLGLGDFTVANGTLSNLATQDNIVWTATFTPSAGVESTTNLISLDNTGVTDVAGNAGSGSTSSGNYQIDTLRPTLVSIDVDDTVLSVGETATVTLVFSEAVTGLDAGDFTVQNGALSNFSSSDGGVTWTATLTPSAGVADPNNVLTLDNTGYLDAAGNTGSGTSDSANFQVDTEAPVNAVPGAQTTTTVTPLVFSSGNGNAITVSDGGSLTVVVSAASGTLTAATGGTAGISNNGSGSVTITGSAAEVNAALEGLVFTPSSAGAVSITVQTTDGAGNSDSDSVVVTVDNATLVVTSSLDTGADESTGASFAADQADGGGLSIREALHWARAGDSITFDLDAGALGNQGGAITLNGNQLLINYSNLTIDGDLNDDGVADVTLSANNASRVLQVNASLSGVELSGLNLTQGSTSGGGAGLSIGFGSSLTLRDSSVTDSTESGLGGGGIYGSGVALTLINTTVSGNTSTSFGGGLRIVGNGTLNLLNSTVSGNSTNGAGAHGGGIQYAGTGLTIVNSTISGNAALGAGSEGGGLRITTGPAQIYNTTIVGNAASGTGGGVSANGTDTLVNTLVAGNTAGAGATAGAAGSPLATGGSANDVSGTVETATHSYFGSSVTLTTNNGSLNNQGTGSLLLGNLAFNNGGTVQTHKPQVGSALLEAGSNADLPLDSFDLDGDGNTSEALPIDSNGASRVAGTVDIGAVEANAAPVLGNLDGGGSFTEGGPAVVIDGDASVSDADLDALDGGNGDYHGASVVLVRNGGADADDLFGFLDGNGISLVGGNLVKNGQVIGSFDTSVPGQLTLTFTHANGQTPGTADVNQILQQLTYANGSEDPGASVTLDWTFADGQGATSGGSTLVSLVAVNDAPTASASGGNATYTENGSAVDLFSGVSLGTVEAGQSITGLTFSVSGLIDGASEILSIDGTEIALVNGASGTTSVNGIGYSVSLVGGTATITLTSAGLATATAQGVVDGMTYRNGSEVPSEGTRTLTLTSVRDSGGTGNGGVDSATTAIAASVAVVAVNDAPVITAPGSIAVTEDLSQALTGISFSDVDAGSGSVIASFSVTGGTLSAFSGSGVTVAGSGSASLTLTGTVADINAFIAANGLSFTGGANANGNVTLGVGINDGGNIGSGGALSDNASVTLAVTAVNDAPVNSLPAGQHVAQDGSLVFNAGNGNLISIADVDAGAGNLQVSLTASNGLITLGSQSGLSFITGDGVADGVLVFTGSLADINAALDGLQFTPTAGFNGSASIQLSTSDLGNAGSGGAQLDSDTLAITVDPINPVITGIAVTNPDGAYKVGDVIDITLTFDQSVIVDTTGGVPALLLETGLVDRNAVYLSGSGSNSLTFRYIVQAGDVSADLDYQSSGALSLNGGSIRNASSSDAILTLPATAGADSIAGQHDIVIDGVAPGVTSVGVPVGVPYNAGDTLTFVVNASEVVLVNGTPRLALDIGGTTVFADYVAGSGTTTLVFQYSVQAGLNDADGIAVTGLVANGGSLQDATGNAMNLALNNVGNTSGVIVDTQAPTATILVADPSLSIGETSSVTITFSEAVSGLDLADFSVENGVLSNLSSTDGGMTWTATLTPTAGIADTSNLITLTNAGVQDAAGNIGIGSTASNLYAIDGVRPTATIQVADNALSAGETSSVTITFSEVVSGLDLADFSVENGVLSNLSSTDGGMTWTATLTPTAGIADTSNLITLNNAGVQDAAGNTGTGSTASNLYAIDTRAPTVTSVGVPVGVPYNAGDTLTFVVNASEAVLVNGTPRLALDIGGTTVFADYVAGSGTATLVFQYSVQAGLNDADGIAVTGLVANGGSLRDAAGNAMNLALNNVGSTAGVVVDTTAPAPTAIITLDPSPTNAGSVRYTLTFSEDVSGVDLSDFSLVTTGNATGSLGSLVQVDGRTYQITITGVAGSGRLALALNGSGTGVSDMAGNGLVAGLVGQSYSLAQSDGDPEFRSNPPVVPPPEPNVPTESTLPSPPPPPFTSPLLPPPLFEVPTLGSGIPTLGSIFINNGALAPSFIAQVFASGDSGGGDGSGSGFLGFGGGDAGVFGTSSLSGLFNKEMPQESGEIQLQWRNSGGSGQGLQGIFGAPTLGQQLQEIRESEQRQVRDLAWALGQIPDNAPQA</sequence>
<evidence type="ECO:0000313" key="6">
    <source>
        <dbReference type="Proteomes" id="UP000218554"/>
    </source>
</evidence>